<gene>
    <name evidence="5" type="ORF">ACFSYJ_10650</name>
</gene>
<sequence length="195" mass="22297">MEFTDVLKARHMVRTYLPDPVDEEALRRIVKVIHRAPSAGFSQGHRLIVITDPGLRGRIADLYEPVYARNGFPGWVSRTPVFIALCVREESYHERYQRPDKLNEDGTEIDWPVPYWWFDSGGLLMLLQLAAADEGLATGFFGPHVAGLRELLELPDDLGLAGMVTLGYAPENDGVRRELFRQRRIPLDELVAWRR</sequence>
<dbReference type="InterPro" id="IPR000415">
    <property type="entry name" value="Nitroreductase-like"/>
</dbReference>
<evidence type="ECO:0000256" key="3">
    <source>
        <dbReference type="ARBA" id="ARBA00023002"/>
    </source>
</evidence>
<comment type="caution">
    <text evidence="5">The sequence shown here is derived from an EMBL/GenBank/DDBJ whole genome shotgun (WGS) entry which is preliminary data.</text>
</comment>
<dbReference type="CDD" id="cd02062">
    <property type="entry name" value="Nitro_FMN_reductase"/>
    <property type="match status" value="1"/>
</dbReference>
<keyword evidence="6" id="KW-1185">Reference proteome</keyword>
<accession>A0ABW5GC30</accession>
<protein>
    <submittedName>
        <fullName evidence="5">Nitroreductase family protein</fullName>
    </submittedName>
</protein>
<organism evidence="5 6">
    <name type="scientific">Amycolatopsis samaneae</name>
    <dbReference type="NCBI Taxonomy" id="664691"/>
    <lineage>
        <taxon>Bacteria</taxon>
        <taxon>Bacillati</taxon>
        <taxon>Actinomycetota</taxon>
        <taxon>Actinomycetes</taxon>
        <taxon>Pseudonocardiales</taxon>
        <taxon>Pseudonocardiaceae</taxon>
        <taxon>Amycolatopsis</taxon>
    </lineage>
</organism>
<dbReference type="Proteomes" id="UP001597419">
    <property type="component" value="Unassembled WGS sequence"/>
</dbReference>
<dbReference type="SUPFAM" id="SSF55469">
    <property type="entry name" value="FMN-dependent nitroreductase-like"/>
    <property type="match status" value="1"/>
</dbReference>
<name>A0ABW5GC30_9PSEU</name>
<dbReference type="InterPro" id="IPR050627">
    <property type="entry name" value="Nitroreductase/BluB"/>
</dbReference>
<evidence type="ECO:0000256" key="2">
    <source>
        <dbReference type="ARBA" id="ARBA00022643"/>
    </source>
</evidence>
<dbReference type="EMBL" id="JBHUKU010000005">
    <property type="protein sequence ID" value="MFD2459066.1"/>
    <property type="molecule type" value="Genomic_DNA"/>
</dbReference>
<evidence type="ECO:0000259" key="4">
    <source>
        <dbReference type="Pfam" id="PF00881"/>
    </source>
</evidence>
<keyword evidence="3" id="KW-0560">Oxidoreductase</keyword>
<dbReference type="RefSeq" id="WP_345406286.1">
    <property type="nucleotide sequence ID" value="NZ_BAABHG010000019.1"/>
</dbReference>
<feature type="domain" description="Nitroreductase" evidence="4">
    <location>
        <begin position="7"/>
        <end position="61"/>
    </location>
</feature>
<dbReference type="PANTHER" id="PTHR23026:SF90">
    <property type="entry name" value="IODOTYROSINE DEIODINASE 1"/>
    <property type="match status" value="1"/>
</dbReference>
<reference evidence="6" key="1">
    <citation type="journal article" date="2019" name="Int. J. Syst. Evol. Microbiol.">
        <title>The Global Catalogue of Microorganisms (GCM) 10K type strain sequencing project: providing services to taxonomists for standard genome sequencing and annotation.</title>
        <authorList>
            <consortium name="The Broad Institute Genomics Platform"/>
            <consortium name="The Broad Institute Genome Sequencing Center for Infectious Disease"/>
            <person name="Wu L."/>
            <person name="Ma J."/>
        </authorList>
    </citation>
    <scope>NUCLEOTIDE SEQUENCE [LARGE SCALE GENOMIC DNA]</scope>
    <source>
        <strain evidence="6">CGMCC 4.7643</strain>
    </source>
</reference>
<dbReference type="Pfam" id="PF00881">
    <property type="entry name" value="Nitroreductase"/>
    <property type="match status" value="1"/>
</dbReference>
<evidence type="ECO:0000313" key="6">
    <source>
        <dbReference type="Proteomes" id="UP001597419"/>
    </source>
</evidence>
<dbReference type="Gene3D" id="3.40.109.10">
    <property type="entry name" value="NADH Oxidase"/>
    <property type="match status" value="1"/>
</dbReference>
<evidence type="ECO:0000256" key="1">
    <source>
        <dbReference type="ARBA" id="ARBA00022630"/>
    </source>
</evidence>
<proteinExistence type="predicted"/>
<evidence type="ECO:0000313" key="5">
    <source>
        <dbReference type="EMBL" id="MFD2459066.1"/>
    </source>
</evidence>
<dbReference type="InterPro" id="IPR029479">
    <property type="entry name" value="Nitroreductase"/>
</dbReference>
<keyword evidence="2" id="KW-0288">FMN</keyword>
<dbReference type="PANTHER" id="PTHR23026">
    <property type="entry name" value="NADPH NITROREDUCTASE"/>
    <property type="match status" value="1"/>
</dbReference>
<keyword evidence="1" id="KW-0285">Flavoprotein</keyword>